<evidence type="ECO:0000313" key="5">
    <source>
        <dbReference type="Proteomes" id="UP000037432"/>
    </source>
</evidence>
<dbReference type="AlphaFoldDB" id="A0A0J7ZDV7"/>
<dbReference type="InterPro" id="IPR027417">
    <property type="entry name" value="P-loop_NTPase"/>
</dbReference>
<evidence type="ECO:0000256" key="2">
    <source>
        <dbReference type="ARBA" id="ARBA00022840"/>
    </source>
</evidence>
<dbReference type="PANTHER" id="PTHR46844">
    <property type="entry name" value="SLR5058 PROTEIN"/>
    <property type="match status" value="1"/>
</dbReference>
<name>A0A0J7ZDV7_STRVR</name>
<sequence>MDRVVVVWGNGQGSGVLLDRREVLTAWHVVAGSPSVEVIHPASGKPVQCFVDRVDETLDVALLTLAADVLGAEHAVPLGRIRCGDVRTRDPLPHCQIVGFPQVQRYGERGEDLEYDQYRATVLPMAGRMRDMLVCELDRPAADERGHAASPLSGLSGAPVLAGRVLLGVVTQVPRDRHHLRIEAVPVTAVAQRDKDRFVPLRERIRLEEITDFHPRDERFEAQYAKDLSSQYRKTEIFGIEELGRSESRWDLDTAYLSLRAEAAPYVENVRPGAPDPWSGDPWSGAPWTGTPGDRDAVQRIENLLVNRPRALLRGEAGAGKTTLVWWLAAHAAADTLGTELTELNGLVPFVIPLREVHARGRGYPSVAELLCAGRSLTEDPPDGWCRRVMEAGRGLLLVDGLDEVPAAEREEARRWLSTLLDRYPRTRCLATVRPNAVDKDWLKAEHFVELTLLPMSDEDIRTFVRAWHKAARLECDHFYDTRRSGEEKQLLASLEEDLLHQLEQNNALRDLARTPLLCAVICALHRRRRGLLPTTRWSLFRAALAMLLGGRDMGRGVRHADPVTLDSDDQHALLQRLAIWLVRTGQQQMTYEQAVQQLGLAVRDMPQVAKQGNPERILRFLLDRSGLLQERGDDAIQFIHRTFQDFLAAKEFHESGYVPELLEHVDNEAWRDVIVLAVGHTTRPFAESLIKQITDLGDANDLARYNRHVLAARCVVSLRQLDPVLMEAVRSRVAALMPPEHVGQAEDLASLGEWAVGVQPDAEQATGPWTVNTVRLLGLIRGGEANRKLKGYASHPDPVVRNEVVRAWDLRPLAAYADEVLAGMHVPQLIVNRPEKLVRLGLLASVEKLSLTGSYEAADVAAHLPTRHLVSLGLYGNDVIDDLAFLRSRPDLARLQVRGCPALRDFPTLPSVRDLLVEFDHAEGLETLEDWANLRTLTVSGYNRDASGILRAALRAPLLTDVVLGIDSLADLASLAPNPRIRHLRFTGLRDYAHMGLLRQVFPHLRRLEIGLVDGGPNAVLDLRELAEMPDLELDFWGDVPVPSRILGAEAFGERLRHDP</sequence>
<keyword evidence="1" id="KW-0547">Nucleotide-binding</keyword>
<dbReference type="PATRIC" id="fig|1938.3.peg.3923"/>
<evidence type="ECO:0000259" key="3">
    <source>
        <dbReference type="PROSITE" id="PS50837"/>
    </source>
</evidence>
<reference evidence="4 5" key="1">
    <citation type="submission" date="2015-06" db="EMBL/GenBank/DDBJ databases">
        <authorList>
            <person name="Ju K.-S."/>
            <person name="Doroghazi J.R."/>
            <person name="Metcalf W.W."/>
        </authorList>
    </citation>
    <scope>NUCLEOTIDE SEQUENCE [LARGE SCALE GENOMIC DNA]</scope>
    <source>
        <strain evidence="4 5">NRRL 3414</strain>
    </source>
</reference>
<dbReference type="Gene3D" id="2.40.10.10">
    <property type="entry name" value="Trypsin-like serine proteases"/>
    <property type="match status" value="1"/>
</dbReference>
<comment type="caution">
    <text evidence="4">The sequence shown here is derived from an EMBL/GenBank/DDBJ whole genome shotgun (WGS) entry which is preliminary data.</text>
</comment>
<dbReference type="SUPFAM" id="SSF52047">
    <property type="entry name" value="RNI-like"/>
    <property type="match status" value="1"/>
</dbReference>
<dbReference type="GO" id="GO:0005524">
    <property type="term" value="F:ATP binding"/>
    <property type="evidence" value="ECO:0007669"/>
    <property type="project" value="UniProtKB-KW"/>
</dbReference>
<organism evidence="4 5">
    <name type="scientific">Streptomyces viridochromogenes</name>
    <dbReference type="NCBI Taxonomy" id="1938"/>
    <lineage>
        <taxon>Bacteria</taxon>
        <taxon>Bacillati</taxon>
        <taxon>Actinomycetota</taxon>
        <taxon>Actinomycetes</taxon>
        <taxon>Kitasatosporales</taxon>
        <taxon>Streptomycetaceae</taxon>
        <taxon>Streptomyces</taxon>
    </lineage>
</organism>
<dbReference type="InterPro" id="IPR032675">
    <property type="entry name" value="LRR_dom_sf"/>
</dbReference>
<protein>
    <recommendedName>
        <fullName evidence="3">NACHT domain-containing protein</fullName>
    </recommendedName>
</protein>
<dbReference type="Pfam" id="PF05729">
    <property type="entry name" value="NACHT"/>
    <property type="match status" value="1"/>
</dbReference>
<dbReference type="SUPFAM" id="SSF52540">
    <property type="entry name" value="P-loop containing nucleoside triphosphate hydrolases"/>
    <property type="match status" value="1"/>
</dbReference>
<dbReference type="PROSITE" id="PS50837">
    <property type="entry name" value="NACHT"/>
    <property type="match status" value="1"/>
</dbReference>
<feature type="domain" description="NACHT" evidence="3">
    <location>
        <begin position="309"/>
        <end position="655"/>
    </location>
</feature>
<dbReference type="Gene3D" id="3.80.10.10">
    <property type="entry name" value="Ribonuclease Inhibitor"/>
    <property type="match status" value="1"/>
</dbReference>
<accession>A0A0J7ZDV7</accession>
<keyword evidence="2" id="KW-0067">ATP-binding</keyword>
<dbReference type="InterPro" id="IPR007111">
    <property type="entry name" value="NACHT_NTPase"/>
</dbReference>
<dbReference type="Proteomes" id="UP000037432">
    <property type="component" value="Unassembled WGS sequence"/>
</dbReference>
<dbReference type="PANTHER" id="PTHR46844:SF1">
    <property type="entry name" value="SLR5058 PROTEIN"/>
    <property type="match status" value="1"/>
</dbReference>
<dbReference type="EMBL" id="LFNT01000019">
    <property type="protein sequence ID" value="KMS73537.1"/>
    <property type="molecule type" value="Genomic_DNA"/>
</dbReference>
<proteinExistence type="predicted"/>
<dbReference type="InterPro" id="IPR043504">
    <property type="entry name" value="Peptidase_S1_PA_chymotrypsin"/>
</dbReference>
<gene>
    <name evidence="4" type="ORF">ACM01_18645</name>
</gene>
<dbReference type="InterPro" id="IPR009003">
    <property type="entry name" value="Peptidase_S1_PA"/>
</dbReference>
<dbReference type="SUPFAM" id="SSF50494">
    <property type="entry name" value="Trypsin-like serine proteases"/>
    <property type="match status" value="1"/>
</dbReference>
<dbReference type="Pfam" id="PF13365">
    <property type="entry name" value="Trypsin_2"/>
    <property type="match status" value="1"/>
</dbReference>
<evidence type="ECO:0000256" key="1">
    <source>
        <dbReference type="ARBA" id="ARBA00022741"/>
    </source>
</evidence>
<dbReference type="Gene3D" id="3.40.50.300">
    <property type="entry name" value="P-loop containing nucleotide triphosphate hydrolases"/>
    <property type="match status" value="1"/>
</dbReference>
<evidence type="ECO:0000313" key="4">
    <source>
        <dbReference type="EMBL" id="KMS73537.1"/>
    </source>
</evidence>